<evidence type="ECO:0000313" key="2">
    <source>
        <dbReference type="EMBL" id="EJW93636.1"/>
    </source>
</evidence>
<dbReference type="InterPro" id="IPR029044">
    <property type="entry name" value="Nucleotide-diphossugar_trans"/>
</dbReference>
<name>J9FFF7_9ZZZZ</name>
<evidence type="ECO:0000256" key="1">
    <source>
        <dbReference type="SAM" id="MobiDB-lite"/>
    </source>
</evidence>
<sequence>MDDPLVSIIIPNKDSCRCSALPRVHRGQEHLPLYEVIVVENNSTDPETFAYYETLADLPTVRVIRYEGPSTSPPSATSAPGRPRASTCSS</sequence>
<organism evidence="2">
    <name type="scientific">gut metagenome</name>
    <dbReference type="NCBI Taxonomy" id="749906"/>
    <lineage>
        <taxon>unclassified sequences</taxon>
        <taxon>metagenomes</taxon>
        <taxon>organismal metagenomes</taxon>
    </lineage>
</organism>
<accession>J9FFF7</accession>
<feature type="region of interest" description="Disordered" evidence="1">
    <location>
        <begin position="66"/>
        <end position="90"/>
    </location>
</feature>
<dbReference type="EMBL" id="AMCI01006860">
    <property type="protein sequence ID" value="EJW93636.1"/>
    <property type="molecule type" value="Genomic_DNA"/>
</dbReference>
<comment type="caution">
    <text evidence="2">The sequence shown here is derived from an EMBL/GenBank/DDBJ whole genome shotgun (WGS) entry which is preliminary data.</text>
</comment>
<dbReference type="Gene3D" id="3.90.550.10">
    <property type="entry name" value="Spore Coat Polysaccharide Biosynthesis Protein SpsA, Chain A"/>
    <property type="match status" value="1"/>
</dbReference>
<protein>
    <submittedName>
        <fullName evidence="2">Uncharacterized protein</fullName>
    </submittedName>
</protein>
<feature type="compositionally biased region" description="Low complexity" evidence="1">
    <location>
        <begin position="68"/>
        <end position="90"/>
    </location>
</feature>
<dbReference type="SUPFAM" id="SSF53448">
    <property type="entry name" value="Nucleotide-diphospho-sugar transferases"/>
    <property type="match status" value="1"/>
</dbReference>
<gene>
    <name evidence="2" type="ORF">EVA_18258</name>
</gene>
<dbReference type="AlphaFoldDB" id="J9FFF7"/>
<reference evidence="2" key="1">
    <citation type="journal article" date="2012" name="PLoS ONE">
        <title>Gene sets for utilization of primary and secondary nutrition supplies in the distal gut of endangered iberian lynx.</title>
        <authorList>
            <person name="Alcaide M."/>
            <person name="Messina E."/>
            <person name="Richter M."/>
            <person name="Bargiela R."/>
            <person name="Peplies J."/>
            <person name="Huws S.A."/>
            <person name="Newbold C.J."/>
            <person name="Golyshin P.N."/>
            <person name="Simon M.A."/>
            <person name="Lopez G."/>
            <person name="Yakimov M.M."/>
            <person name="Ferrer M."/>
        </authorList>
    </citation>
    <scope>NUCLEOTIDE SEQUENCE</scope>
</reference>
<proteinExistence type="predicted"/>